<protein>
    <submittedName>
        <fullName evidence="2">Uncharacterized protein</fullName>
    </submittedName>
</protein>
<keyword evidence="3" id="KW-1185">Reference proteome</keyword>
<reference evidence="2 3" key="1">
    <citation type="submission" date="2021-08" db="EMBL/GenBank/DDBJ databases">
        <authorList>
            <person name="Peeters C."/>
        </authorList>
    </citation>
    <scope>NUCLEOTIDE SEQUENCE [LARGE SCALE GENOMIC DNA]</scope>
    <source>
        <strain evidence="2 3">LMG 32289</strain>
    </source>
</reference>
<dbReference type="EMBL" id="CAJZAG010000002">
    <property type="protein sequence ID" value="CAG9167288.1"/>
    <property type="molecule type" value="Genomic_DNA"/>
</dbReference>
<organism evidence="2 3">
    <name type="scientific">Cupriavidus pampae</name>
    <dbReference type="NCBI Taxonomy" id="659251"/>
    <lineage>
        <taxon>Bacteria</taxon>
        <taxon>Pseudomonadati</taxon>
        <taxon>Pseudomonadota</taxon>
        <taxon>Betaproteobacteria</taxon>
        <taxon>Burkholderiales</taxon>
        <taxon>Burkholderiaceae</taxon>
        <taxon>Cupriavidus</taxon>
    </lineage>
</organism>
<gene>
    <name evidence="2" type="ORF">LMG32289_01353</name>
</gene>
<comment type="caution">
    <text evidence="2">The sequence shown here is derived from an EMBL/GenBank/DDBJ whole genome shotgun (WGS) entry which is preliminary data.</text>
</comment>
<sequence>MDFRRASKTNRRWPDELFDWKNVMDVGESRFGRGQWSVTRFVVVAAALMMVGCTVISATAAVGSAAVSAATTAGSAAVSVASTAVETTYSVTKAVVTSGQDAAP</sequence>
<dbReference type="Proteomes" id="UP000706525">
    <property type="component" value="Unassembled WGS sequence"/>
</dbReference>
<name>A0ABM8WIP3_9BURK</name>
<proteinExistence type="predicted"/>
<evidence type="ECO:0000313" key="3">
    <source>
        <dbReference type="Proteomes" id="UP000706525"/>
    </source>
</evidence>
<accession>A0ABM8WIP3</accession>
<keyword evidence="1" id="KW-0812">Transmembrane</keyword>
<evidence type="ECO:0000313" key="2">
    <source>
        <dbReference type="EMBL" id="CAG9167288.1"/>
    </source>
</evidence>
<feature type="transmembrane region" description="Helical" evidence="1">
    <location>
        <begin position="41"/>
        <end position="62"/>
    </location>
</feature>
<evidence type="ECO:0000256" key="1">
    <source>
        <dbReference type="SAM" id="Phobius"/>
    </source>
</evidence>
<keyword evidence="1" id="KW-0472">Membrane</keyword>
<keyword evidence="1" id="KW-1133">Transmembrane helix</keyword>